<dbReference type="AlphaFoldDB" id="A0AAW1Q131"/>
<accession>A0AAW1Q131</accession>
<keyword evidence="3" id="KW-1185">Reference proteome</keyword>
<dbReference type="Proteomes" id="UP001489004">
    <property type="component" value="Unassembled WGS sequence"/>
</dbReference>
<organism evidence="2 3">
    <name type="scientific">[Myrmecia] bisecta</name>
    <dbReference type="NCBI Taxonomy" id="41462"/>
    <lineage>
        <taxon>Eukaryota</taxon>
        <taxon>Viridiplantae</taxon>
        <taxon>Chlorophyta</taxon>
        <taxon>core chlorophytes</taxon>
        <taxon>Trebouxiophyceae</taxon>
        <taxon>Trebouxiales</taxon>
        <taxon>Trebouxiaceae</taxon>
        <taxon>Myrmecia</taxon>
    </lineage>
</organism>
<feature type="region of interest" description="Disordered" evidence="1">
    <location>
        <begin position="1"/>
        <end position="50"/>
    </location>
</feature>
<evidence type="ECO:0000313" key="2">
    <source>
        <dbReference type="EMBL" id="KAK9814772.1"/>
    </source>
</evidence>
<feature type="region of interest" description="Disordered" evidence="1">
    <location>
        <begin position="227"/>
        <end position="260"/>
    </location>
</feature>
<evidence type="ECO:0000256" key="1">
    <source>
        <dbReference type="SAM" id="MobiDB-lite"/>
    </source>
</evidence>
<feature type="compositionally biased region" description="Polar residues" evidence="1">
    <location>
        <begin position="11"/>
        <end position="26"/>
    </location>
</feature>
<reference evidence="2 3" key="1">
    <citation type="journal article" date="2024" name="Nat. Commun.">
        <title>Phylogenomics reveals the evolutionary origins of lichenization in chlorophyte algae.</title>
        <authorList>
            <person name="Puginier C."/>
            <person name="Libourel C."/>
            <person name="Otte J."/>
            <person name="Skaloud P."/>
            <person name="Haon M."/>
            <person name="Grisel S."/>
            <person name="Petersen M."/>
            <person name="Berrin J.G."/>
            <person name="Delaux P.M."/>
            <person name="Dal Grande F."/>
            <person name="Keller J."/>
        </authorList>
    </citation>
    <scope>NUCLEOTIDE SEQUENCE [LARGE SCALE GENOMIC DNA]</scope>
    <source>
        <strain evidence="2 3">SAG 2043</strain>
    </source>
</reference>
<name>A0AAW1Q131_9CHLO</name>
<protein>
    <submittedName>
        <fullName evidence="2">Uncharacterized protein</fullName>
    </submittedName>
</protein>
<dbReference type="EMBL" id="JALJOR010000007">
    <property type="protein sequence ID" value="KAK9814772.1"/>
    <property type="molecule type" value="Genomic_DNA"/>
</dbReference>
<sequence>MIPEQSDPAPSVSTTSFQSAGTSSGAAKTGRPRSPEQNSQKPRSPAKGVCKKTARAQLSAKFQKALCQLLESRDTPLCAVQCAPALGPAAQGEYWGEANAYHCFRLGGDWLDGAGFERAVSKESQMQRPWRDTICVRLDGGSTQPIGDWLKGSSPKPARRRPRCQGQAVASDPANGTGNAVEQPNAVVQAAQQAAPAADDQEVLRAPKRTNRQRAAEDASTVHLAATAAEQHPVNEEAEDGEMTLADRPDCPATGLHGLL</sequence>
<gene>
    <name evidence="2" type="ORF">WJX72_011237</name>
</gene>
<feature type="region of interest" description="Disordered" evidence="1">
    <location>
        <begin position="145"/>
        <end position="180"/>
    </location>
</feature>
<evidence type="ECO:0000313" key="3">
    <source>
        <dbReference type="Proteomes" id="UP001489004"/>
    </source>
</evidence>
<comment type="caution">
    <text evidence="2">The sequence shown here is derived from an EMBL/GenBank/DDBJ whole genome shotgun (WGS) entry which is preliminary data.</text>
</comment>
<proteinExistence type="predicted"/>